<feature type="transmembrane region" description="Helical" evidence="1">
    <location>
        <begin position="12"/>
        <end position="35"/>
    </location>
</feature>
<dbReference type="Proteomes" id="UP000830375">
    <property type="component" value="Unassembled WGS sequence"/>
</dbReference>
<keyword evidence="1" id="KW-0812">Transmembrane</keyword>
<keyword evidence="1" id="KW-0472">Membrane</keyword>
<accession>A0ABQ8MRN7</accession>
<organism evidence="2 3">
    <name type="scientific">Labeo rohita</name>
    <name type="common">Indian major carp</name>
    <name type="synonym">Cyprinus rohita</name>
    <dbReference type="NCBI Taxonomy" id="84645"/>
    <lineage>
        <taxon>Eukaryota</taxon>
        <taxon>Metazoa</taxon>
        <taxon>Chordata</taxon>
        <taxon>Craniata</taxon>
        <taxon>Vertebrata</taxon>
        <taxon>Euteleostomi</taxon>
        <taxon>Actinopterygii</taxon>
        <taxon>Neopterygii</taxon>
        <taxon>Teleostei</taxon>
        <taxon>Ostariophysi</taxon>
        <taxon>Cypriniformes</taxon>
        <taxon>Cyprinidae</taxon>
        <taxon>Labeoninae</taxon>
        <taxon>Labeonini</taxon>
        <taxon>Labeo</taxon>
    </lineage>
</organism>
<gene>
    <name evidence="2" type="ORF">H4Q32_021818</name>
</gene>
<keyword evidence="3" id="KW-1185">Reference proteome</keyword>
<evidence type="ECO:0000256" key="1">
    <source>
        <dbReference type="SAM" id="Phobius"/>
    </source>
</evidence>
<protein>
    <submittedName>
        <fullName evidence="2">Tetraspanin-19</fullName>
    </submittedName>
</protein>
<reference evidence="2 3" key="1">
    <citation type="submission" date="2022-01" db="EMBL/GenBank/DDBJ databases">
        <title>A high-quality chromosome-level genome assembly of rohu carp, Labeo rohita.</title>
        <authorList>
            <person name="Arick M.A. II"/>
            <person name="Hsu C.-Y."/>
            <person name="Magbanua Z."/>
            <person name="Pechanova O."/>
            <person name="Grover C."/>
            <person name="Miller E."/>
            <person name="Thrash A."/>
            <person name="Ezzel L."/>
            <person name="Alam S."/>
            <person name="Benzie J."/>
            <person name="Hamilton M."/>
            <person name="Karsi A."/>
            <person name="Lawrence M.L."/>
            <person name="Peterson D.G."/>
        </authorList>
    </citation>
    <scope>NUCLEOTIDE SEQUENCE [LARGE SCALE GENOMIC DNA]</scope>
    <source>
        <strain evidence="3">BAU-BD-2019</strain>
        <tissue evidence="2">Blood</tissue>
    </source>
</reference>
<comment type="caution">
    <text evidence="2">The sequence shown here is derived from an EMBL/GenBank/DDBJ whole genome shotgun (WGS) entry which is preliminary data.</text>
</comment>
<feature type="transmembrane region" description="Helical" evidence="1">
    <location>
        <begin position="55"/>
        <end position="73"/>
    </location>
</feature>
<keyword evidence="1" id="KW-1133">Transmembrane helix</keyword>
<dbReference type="PROSITE" id="PS51257">
    <property type="entry name" value="PROKAR_LIPOPROTEIN"/>
    <property type="match status" value="1"/>
</dbReference>
<name>A0ABQ8MRN7_LABRO</name>
<dbReference type="EMBL" id="JACTAM010000004">
    <property type="protein sequence ID" value="KAI2665504.1"/>
    <property type="molecule type" value="Genomic_DNA"/>
</dbReference>
<sequence length="282" mass="32475">MKTDDKLQILKFFLMLVNSFFVILGISIFACSAWILFDKDSFVSVLSSGQDVKVVAGGLFFIGLLVVAIGEFLRENVDEIISQYGGNETRSQLSWRLLDSVQISLLSFWGGTDIYPCSCFNNTCPVILPGTYRFGKGSEIHKTGCETVLVDWLEMNIILIFGMDAGLLLIQTRELHPSNLLNAMEENPAAQPEHQQYGMENQHFDPQPYDYEMDAADAYYHHGGYDDRNYGQYDNPEFFEPDNSEMYNHHHNLQYQQSYDDSYDQGYMQHHNYHHSYNPDDY</sequence>
<proteinExistence type="predicted"/>
<evidence type="ECO:0000313" key="2">
    <source>
        <dbReference type="EMBL" id="KAI2665504.1"/>
    </source>
</evidence>
<evidence type="ECO:0000313" key="3">
    <source>
        <dbReference type="Proteomes" id="UP000830375"/>
    </source>
</evidence>